<reference evidence="2 3" key="1">
    <citation type="submission" date="2021-09" db="EMBL/GenBank/DDBJ databases">
        <title>Genomic insights and catalytic innovation underlie evolution of tropane alkaloids biosynthesis.</title>
        <authorList>
            <person name="Wang Y.-J."/>
            <person name="Tian T."/>
            <person name="Huang J.-P."/>
            <person name="Huang S.-X."/>
        </authorList>
    </citation>
    <scope>NUCLEOTIDE SEQUENCE [LARGE SCALE GENOMIC DNA]</scope>
    <source>
        <strain evidence="2">KIB-2018</strain>
        <tissue evidence="2">Leaf</tissue>
    </source>
</reference>
<feature type="compositionally biased region" description="Basic residues" evidence="1">
    <location>
        <begin position="56"/>
        <end position="72"/>
    </location>
</feature>
<dbReference type="EMBL" id="JAIWQS010000001">
    <property type="protein sequence ID" value="KAJ8774347.1"/>
    <property type="molecule type" value="Genomic_DNA"/>
</dbReference>
<evidence type="ECO:0000313" key="3">
    <source>
        <dbReference type="Proteomes" id="UP001159364"/>
    </source>
</evidence>
<dbReference type="AlphaFoldDB" id="A0AAV8U4V7"/>
<feature type="region of interest" description="Disordered" evidence="1">
    <location>
        <begin position="1"/>
        <end position="127"/>
    </location>
</feature>
<accession>A0AAV8U4V7</accession>
<gene>
    <name evidence="2" type="ORF">K2173_011596</name>
</gene>
<dbReference type="Proteomes" id="UP001159364">
    <property type="component" value="Linkage Group LG01"/>
</dbReference>
<sequence>MSRCFSFPPPGYEKKARTKEVNVLKKEKNVVNKNKEKKYKENSESKEKRKKDRSDRKHRHKKGKKEKHRDKKKDKCNDEDRGVSDEKRLFQRGNVDKTANERNLLKKSEVGSREVFTRNADGGRVSAEKKISAQYLGNWEGIKPHLAAPPSNSKFVQESGRRIKVEDVGAANQLIEKLTGKEVKLVSSTTDTWAEGIEGKNTRKSDGLGRKDEVKIIGSGFHTFQSLSGVVQTKRDGMSKPLEDDDGKLIEIRGTVKKNANDDKHARKYRDKDIQKKCKGKEKDRVKDREENRNEKREYKNSEQDKFRSSNKVELLGIHHVKTSSLAKESTKSAIFQENLRKRKELDTNGFLCANDIKPAKLPTPVSSFPPLAEDGIILQNFQNPVPPISGGQGLASNPKMNVQEEKTNGTLEAQASSVSLTSKPLSTATKPLLDQIFKFPEEQPHQDSKFLHEVLTVPTMEQWPEFDDHEWLLQSNSTQPKKPKADSGVGVVAQAWSEALRIESVDVYELPYVVPY</sequence>
<comment type="caution">
    <text evidence="2">The sequence shown here is derived from an EMBL/GenBank/DDBJ whole genome shotgun (WGS) entry which is preliminary data.</text>
</comment>
<dbReference type="PANTHER" id="PTHR34660:SF3">
    <property type="entry name" value="RRM DOMAIN-CONTAINING PROTEIN"/>
    <property type="match status" value="1"/>
</dbReference>
<protein>
    <submittedName>
        <fullName evidence="2">Uncharacterized protein</fullName>
    </submittedName>
</protein>
<keyword evidence="3" id="KW-1185">Reference proteome</keyword>
<feature type="region of interest" description="Disordered" evidence="1">
    <location>
        <begin position="261"/>
        <end position="307"/>
    </location>
</feature>
<name>A0AAV8U4V7_9ROSI</name>
<evidence type="ECO:0000256" key="1">
    <source>
        <dbReference type="SAM" id="MobiDB-lite"/>
    </source>
</evidence>
<organism evidence="2 3">
    <name type="scientific">Erythroxylum novogranatense</name>
    <dbReference type="NCBI Taxonomy" id="1862640"/>
    <lineage>
        <taxon>Eukaryota</taxon>
        <taxon>Viridiplantae</taxon>
        <taxon>Streptophyta</taxon>
        <taxon>Embryophyta</taxon>
        <taxon>Tracheophyta</taxon>
        <taxon>Spermatophyta</taxon>
        <taxon>Magnoliopsida</taxon>
        <taxon>eudicotyledons</taxon>
        <taxon>Gunneridae</taxon>
        <taxon>Pentapetalae</taxon>
        <taxon>rosids</taxon>
        <taxon>fabids</taxon>
        <taxon>Malpighiales</taxon>
        <taxon>Erythroxylaceae</taxon>
        <taxon>Erythroxylum</taxon>
    </lineage>
</organism>
<evidence type="ECO:0000313" key="2">
    <source>
        <dbReference type="EMBL" id="KAJ8774347.1"/>
    </source>
</evidence>
<feature type="compositionally biased region" description="Basic and acidic residues" evidence="1">
    <location>
        <begin position="73"/>
        <end position="116"/>
    </location>
</feature>
<feature type="compositionally biased region" description="Basic and acidic residues" evidence="1">
    <location>
        <begin position="12"/>
        <end position="55"/>
    </location>
</feature>
<dbReference type="PANTHER" id="PTHR34660">
    <property type="entry name" value="MYB-LIKE PROTEIN X"/>
    <property type="match status" value="1"/>
</dbReference>
<proteinExistence type="predicted"/>